<reference evidence="3 4" key="2">
    <citation type="submission" date="2019-08" db="EMBL/GenBank/DDBJ databases">
        <title>Jejuicoccus antrihumi gen. nov., sp. nov., a new member of the family Dermacoccaceae isolated from a cave.</title>
        <authorList>
            <person name="Schumann P."/>
            <person name="Kim I.S."/>
        </authorList>
    </citation>
    <scope>NUCLEOTIDE SEQUENCE [LARGE SCALE GENOMIC DNA]</scope>
    <source>
        <strain evidence="3 4">C5-26</strain>
    </source>
</reference>
<comment type="caution">
    <text evidence="3">The sequence shown here is derived from an EMBL/GenBank/DDBJ whole genome shotgun (WGS) entry which is preliminary data.</text>
</comment>
<evidence type="ECO:0000313" key="4">
    <source>
        <dbReference type="Proteomes" id="UP000320244"/>
    </source>
</evidence>
<dbReference type="RefSeq" id="WP_146319965.1">
    <property type="nucleotide sequence ID" value="NZ_VCQV01000038.1"/>
</dbReference>
<dbReference type="SMART" id="SM00530">
    <property type="entry name" value="HTH_XRE"/>
    <property type="match status" value="1"/>
</dbReference>
<proteinExistence type="inferred from homology"/>
<dbReference type="Pfam" id="PF01381">
    <property type="entry name" value="HTH_3"/>
    <property type="match status" value="1"/>
</dbReference>
<dbReference type="PANTHER" id="PTHR43236:SF1">
    <property type="entry name" value="BLL7220 PROTEIN"/>
    <property type="match status" value="1"/>
</dbReference>
<dbReference type="Pfam" id="PF06114">
    <property type="entry name" value="Peptidase_M78"/>
    <property type="match status" value="1"/>
</dbReference>
<keyword evidence="4" id="KW-1185">Reference proteome</keyword>
<name>A0A563DUJ6_9MICO</name>
<dbReference type="Proteomes" id="UP000320244">
    <property type="component" value="Unassembled WGS sequence"/>
</dbReference>
<dbReference type="InterPro" id="IPR010982">
    <property type="entry name" value="Lambda_DNA-bd_dom_sf"/>
</dbReference>
<dbReference type="PANTHER" id="PTHR43236">
    <property type="entry name" value="ANTITOXIN HIGA1"/>
    <property type="match status" value="1"/>
</dbReference>
<accession>A0A563DUJ6</accession>
<protein>
    <submittedName>
        <fullName evidence="3">ImmA/IrrE family metallo-endopeptidase</fullName>
    </submittedName>
</protein>
<evidence type="ECO:0000256" key="1">
    <source>
        <dbReference type="ARBA" id="ARBA00007227"/>
    </source>
</evidence>
<dbReference type="CDD" id="cd00093">
    <property type="entry name" value="HTH_XRE"/>
    <property type="match status" value="1"/>
</dbReference>
<dbReference type="InterPro" id="IPR001387">
    <property type="entry name" value="Cro/C1-type_HTH"/>
</dbReference>
<comment type="similarity">
    <text evidence="1">Belongs to the short-chain fatty acyl-CoA assimilation regulator (ScfR) family.</text>
</comment>
<dbReference type="PROSITE" id="PS50943">
    <property type="entry name" value="HTH_CROC1"/>
    <property type="match status" value="1"/>
</dbReference>
<reference evidence="3 4" key="1">
    <citation type="submission" date="2019-05" db="EMBL/GenBank/DDBJ databases">
        <authorList>
            <person name="Lee S.D."/>
        </authorList>
    </citation>
    <scope>NUCLEOTIDE SEQUENCE [LARGE SCALE GENOMIC DNA]</scope>
    <source>
        <strain evidence="3 4">C5-26</strain>
    </source>
</reference>
<gene>
    <name evidence="3" type="ORF">FGL98_20455</name>
</gene>
<organism evidence="3 4">
    <name type="scientific">Leekyejoonella antrihumi</name>
    <dbReference type="NCBI Taxonomy" id="1660198"/>
    <lineage>
        <taxon>Bacteria</taxon>
        <taxon>Bacillati</taxon>
        <taxon>Actinomycetota</taxon>
        <taxon>Actinomycetes</taxon>
        <taxon>Micrococcales</taxon>
        <taxon>Dermacoccaceae</taxon>
        <taxon>Leekyejoonella</taxon>
    </lineage>
</organism>
<dbReference type="OrthoDB" id="9794834at2"/>
<dbReference type="EMBL" id="VCQV01000038">
    <property type="protein sequence ID" value="TWP33603.1"/>
    <property type="molecule type" value="Genomic_DNA"/>
</dbReference>
<dbReference type="GO" id="GO:0003677">
    <property type="term" value="F:DNA binding"/>
    <property type="evidence" value="ECO:0007669"/>
    <property type="project" value="InterPro"/>
</dbReference>
<dbReference type="AlphaFoldDB" id="A0A563DUJ6"/>
<evidence type="ECO:0000313" key="3">
    <source>
        <dbReference type="EMBL" id="TWP33603.1"/>
    </source>
</evidence>
<dbReference type="SUPFAM" id="SSF47413">
    <property type="entry name" value="lambda repressor-like DNA-binding domains"/>
    <property type="match status" value="1"/>
</dbReference>
<evidence type="ECO:0000259" key="2">
    <source>
        <dbReference type="PROSITE" id="PS50943"/>
    </source>
</evidence>
<dbReference type="InterPro" id="IPR010359">
    <property type="entry name" value="IrrE_HExxH"/>
</dbReference>
<dbReference type="Gene3D" id="1.10.260.40">
    <property type="entry name" value="lambda repressor-like DNA-binding domains"/>
    <property type="match status" value="1"/>
</dbReference>
<feature type="domain" description="HTH cro/C1-type" evidence="2">
    <location>
        <begin position="7"/>
        <end position="61"/>
    </location>
</feature>
<dbReference type="Gene3D" id="1.10.10.2910">
    <property type="match status" value="1"/>
</dbReference>
<dbReference type="InterPro" id="IPR052345">
    <property type="entry name" value="Rad_response_metalloprotease"/>
</dbReference>
<sequence>MFTPARLRLARLRKGLSLTGLSKESGISLRSLTSYENGHQPPSDENVRKLAEVLAVAPAFFERDPVDPVPIEAASFRKLSKTSARRRDAVLATAALTVEFYAAIEERFRLPEPSIPTYDKLGPAEAAETLRQLWSLGDRPIGNLVHLLESKGVRIASLNHDYIDIDAFCFYRDDVPYIFLNTSKTAERQRFDLAHELGHLVLHSDVDMEAATSKEREVQAHAFAASFLMPASAVLSQSMRAASIERILVARSYWKVSAKAMTHRLHQLGLLSDWQHRSAYITLNERGYNRAEPGGIVPETSQLLRKVMYGGGTSVSVRDAAEAIALFPNEVRDYVKHLVPLRA</sequence>